<dbReference type="EMBL" id="CAADFQ010000037">
    <property type="protein sequence ID" value="VFK32866.1"/>
    <property type="molecule type" value="Genomic_DNA"/>
</dbReference>
<gene>
    <name evidence="2" type="ORF">BECKMB1821G_GA0114241_103720</name>
    <name evidence="4" type="ORF">BECKMB1821H_GA0114242_10369</name>
    <name evidence="3" type="ORF">BECKMB1821I_GA0114274_103718</name>
</gene>
<proteinExistence type="predicted"/>
<keyword evidence="1" id="KW-0472">Membrane</keyword>
<feature type="transmembrane region" description="Helical" evidence="1">
    <location>
        <begin position="95"/>
        <end position="115"/>
    </location>
</feature>
<evidence type="ECO:0000313" key="4">
    <source>
        <dbReference type="EMBL" id="VFK75930.1"/>
    </source>
</evidence>
<feature type="transmembrane region" description="Helical" evidence="1">
    <location>
        <begin position="12"/>
        <end position="33"/>
    </location>
</feature>
<keyword evidence="1" id="KW-1133">Transmembrane helix</keyword>
<accession>A0A450XGP4</accession>
<dbReference type="AlphaFoldDB" id="A0A450XGP4"/>
<feature type="transmembrane region" description="Helical" evidence="1">
    <location>
        <begin position="180"/>
        <end position="202"/>
    </location>
</feature>
<evidence type="ECO:0000313" key="3">
    <source>
        <dbReference type="EMBL" id="VFK32866.1"/>
    </source>
</evidence>
<organism evidence="2">
    <name type="scientific">Candidatus Kentrum sp. MB</name>
    <dbReference type="NCBI Taxonomy" id="2138164"/>
    <lineage>
        <taxon>Bacteria</taxon>
        <taxon>Pseudomonadati</taxon>
        <taxon>Pseudomonadota</taxon>
        <taxon>Gammaproteobacteria</taxon>
        <taxon>Candidatus Kentrum</taxon>
    </lineage>
</organism>
<evidence type="ECO:0000256" key="1">
    <source>
        <dbReference type="SAM" id="Phobius"/>
    </source>
</evidence>
<feature type="transmembrane region" description="Helical" evidence="1">
    <location>
        <begin position="149"/>
        <end position="168"/>
    </location>
</feature>
<keyword evidence="1" id="KW-0812">Transmembrane</keyword>
<dbReference type="EMBL" id="CAADFO010000037">
    <property type="protein sequence ID" value="VFK28471.1"/>
    <property type="molecule type" value="Genomic_DNA"/>
</dbReference>
<evidence type="ECO:0000313" key="2">
    <source>
        <dbReference type="EMBL" id="VFK28471.1"/>
    </source>
</evidence>
<reference evidence="2" key="1">
    <citation type="submission" date="2019-02" db="EMBL/GenBank/DDBJ databases">
        <authorList>
            <person name="Gruber-Vodicka R. H."/>
            <person name="Seah K. B. B."/>
        </authorList>
    </citation>
    <scope>NUCLEOTIDE SEQUENCE</scope>
    <source>
        <strain evidence="2">BECK_BZ197</strain>
        <strain evidence="4">BECK_BZ198</strain>
        <strain evidence="3">BECK_BZ199</strain>
    </source>
</reference>
<protein>
    <submittedName>
        <fullName evidence="2">Uncharacterized protein</fullName>
    </submittedName>
</protein>
<feature type="transmembrane region" description="Helical" evidence="1">
    <location>
        <begin position="53"/>
        <end position="74"/>
    </location>
</feature>
<dbReference type="EMBL" id="CAADGH010000036">
    <property type="protein sequence ID" value="VFK75930.1"/>
    <property type="molecule type" value="Genomic_DNA"/>
</dbReference>
<feature type="transmembrane region" description="Helical" evidence="1">
    <location>
        <begin position="121"/>
        <end position="142"/>
    </location>
</feature>
<name>A0A450XGP4_9GAMM</name>
<sequence>MTTGKHIRQLKPVFPVLYLSIFVYTISLMYIHYVTGDAPSIINGVIGDSNQQAMLWVTYIFAFFLCFYDVLYYARLEVFERSHLPTTTISPGIAFLEFVIRLALVSVVALKVFKYEALNDLFFFSAIVCLLISLWLIYLRLFKIDDVKLLDLAPNITICALSILAAYFASAPERQIENAIVVLIVSLLLSILLAAGVIYLTFRFGKDLYQSASIFLIQWKVSEPIPEPIISK</sequence>